<dbReference type="EMBL" id="LGST01000031">
    <property type="protein sequence ID" value="KND98578.1"/>
    <property type="molecule type" value="Genomic_DNA"/>
</dbReference>
<organism evidence="1 2">
    <name type="scientific">Candidozyma auris</name>
    <name type="common">Yeast</name>
    <name type="synonym">Candida auris</name>
    <dbReference type="NCBI Taxonomy" id="498019"/>
    <lineage>
        <taxon>Eukaryota</taxon>
        <taxon>Fungi</taxon>
        <taxon>Dikarya</taxon>
        <taxon>Ascomycota</taxon>
        <taxon>Saccharomycotina</taxon>
        <taxon>Pichiomycetes</taxon>
        <taxon>Metschnikowiaceae</taxon>
        <taxon>Candidozyma</taxon>
    </lineage>
</organism>
<protein>
    <submittedName>
        <fullName evidence="1">Uncharacterized protein</fullName>
    </submittedName>
</protein>
<evidence type="ECO:0000313" key="1">
    <source>
        <dbReference type="EMBL" id="KND98578.1"/>
    </source>
</evidence>
<evidence type="ECO:0000313" key="2">
    <source>
        <dbReference type="Proteomes" id="UP000037122"/>
    </source>
</evidence>
<sequence>MVTMAVAEKQRTARFGSAKIEDRQMQLEANGDCLWGKGRD</sequence>
<dbReference type="AlphaFoldDB" id="A0A0L0NX73"/>
<gene>
    <name evidence="1" type="ORF">QG37_04474</name>
</gene>
<dbReference type="Proteomes" id="UP000037122">
    <property type="component" value="Unassembled WGS sequence"/>
</dbReference>
<accession>A0A0L0NX73</accession>
<dbReference type="VEuPathDB" id="FungiDB:QG37_04474"/>
<proteinExistence type="predicted"/>
<reference evidence="2" key="1">
    <citation type="journal article" date="2015" name="BMC Genomics">
        <title>Draft genome of a commonly misdiagnosed multidrug resistant pathogen Candida auris.</title>
        <authorList>
            <person name="Chatterjee S."/>
            <person name="Alampalli S.V."/>
            <person name="Nageshan R.K."/>
            <person name="Chettiar S.T."/>
            <person name="Joshi S."/>
            <person name="Tatu U.S."/>
        </authorList>
    </citation>
    <scope>NUCLEOTIDE SEQUENCE [LARGE SCALE GENOMIC DNA]</scope>
    <source>
        <strain evidence="2">6684</strain>
    </source>
</reference>
<name>A0A0L0NX73_CANAR</name>
<comment type="caution">
    <text evidence="1">The sequence shown here is derived from an EMBL/GenBank/DDBJ whole genome shotgun (WGS) entry which is preliminary data.</text>
</comment>